<keyword evidence="2" id="KW-1185">Reference proteome</keyword>
<evidence type="ECO:0000313" key="1">
    <source>
        <dbReference type="EMBL" id="RKS86495.1"/>
    </source>
</evidence>
<reference evidence="1 2" key="1">
    <citation type="submission" date="2018-10" db="EMBL/GenBank/DDBJ databases">
        <title>Genomic Encyclopedia of Type Strains, Phase IV (KMG-IV): sequencing the most valuable type-strain genomes for metagenomic binning, comparative biology and taxonomic classification.</title>
        <authorList>
            <person name="Goeker M."/>
        </authorList>
    </citation>
    <scope>NUCLEOTIDE SEQUENCE [LARGE SCALE GENOMIC DNA]</scope>
    <source>
        <strain evidence="1 2">DSM 19791</strain>
    </source>
</reference>
<sequence length="142" mass="15877">MIRGRQKRSLRFTLICVAGALVLVHVAYGASRMLAPKPEPLPYIALFEAPVIQERWSHDFGPSTVVVPRSEAHLIMATLRCGATRGVYLVEPTHIPTHMLLPQDDGIGRVVDCLRGDPVIQIELRVGEWDDYVGTLMPLRLR</sequence>
<organism evidence="1 2">
    <name type="scientific">Sphingosinicella microcystinivorans</name>
    <dbReference type="NCBI Taxonomy" id="335406"/>
    <lineage>
        <taxon>Bacteria</taxon>
        <taxon>Pseudomonadati</taxon>
        <taxon>Pseudomonadota</taxon>
        <taxon>Alphaproteobacteria</taxon>
        <taxon>Sphingomonadales</taxon>
        <taxon>Sphingosinicellaceae</taxon>
        <taxon>Sphingosinicella</taxon>
    </lineage>
</organism>
<accession>A0ABX9SW52</accession>
<name>A0ABX9SW52_SPHMI</name>
<dbReference type="EMBL" id="RBWX01000010">
    <property type="protein sequence ID" value="RKS86495.1"/>
    <property type="molecule type" value="Genomic_DNA"/>
</dbReference>
<proteinExistence type="predicted"/>
<gene>
    <name evidence="1" type="ORF">DFR51_3202</name>
</gene>
<protein>
    <submittedName>
        <fullName evidence="1">Uncharacterized protein</fullName>
    </submittedName>
</protein>
<comment type="caution">
    <text evidence="1">The sequence shown here is derived from an EMBL/GenBank/DDBJ whole genome shotgun (WGS) entry which is preliminary data.</text>
</comment>
<evidence type="ECO:0000313" key="2">
    <source>
        <dbReference type="Proteomes" id="UP000276029"/>
    </source>
</evidence>
<dbReference type="Proteomes" id="UP000276029">
    <property type="component" value="Unassembled WGS sequence"/>
</dbReference>